<name>A0A2J6TNF0_9HELO</name>
<dbReference type="EMBL" id="KZ613749">
    <property type="protein sequence ID" value="PMD64547.1"/>
    <property type="molecule type" value="Genomic_DNA"/>
</dbReference>
<feature type="signal peptide" evidence="2">
    <location>
        <begin position="1"/>
        <end position="24"/>
    </location>
</feature>
<dbReference type="AlphaFoldDB" id="A0A2J6TNF0"/>
<dbReference type="Gene3D" id="2.130.10.10">
    <property type="entry name" value="YVTN repeat-like/Quinoprotein amine dehydrogenase"/>
    <property type="match status" value="2"/>
</dbReference>
<feature type="transmembrane region" description="Helical" evidence="1">
    <location>
        <begin position="390"/>
        <end position="411"/>
    </location>
</feature>
<dbReference type="GeneID" id="36587546"/>
<dbReference type="PANTHER" id="PTHR47197">
    <property type="entry name" value="PROTEIN NIRF"/>
    <property type="match status" value="1"/>
</dbReference>
<reference evidence="3 4" key="1">
    <citation type="submission" date="2016-04" db="EMBL/GenBank/DDBJ databases">
        <title>A degradative enzymes factory behind the ericoid mycorrhizal symbiosis.</title>
        <authorList>
            <consortium name="DOE Joint Genome Institute"/>
            <person name="Martino E."/>
            <person name="Morin E."/>
            <person name="Grelet G."/>
            <person name="Kuo A."/>
            <person name="Kohler A."/>
            <person name="Daghino S."/>
            <person name="Barry K."/>
            <person name="Choi C."/>
            <person name="Cichocki N."/>
            <person name="Clum A."/>
            <person name="Copeland A."/>
            <person name="Hainaut M."/>
            <person name="Haridas S."/>
            <person name="Labutti K."/>
            <person name="Lindquist E."/>
            <person name="Lipzen A."/>
            <person name="Khouja H.-R."/>
            <person name="Murat C."/>
            <person name="Ohm R."/>
            <person name="Olson A."/>
            <person name="Spatafora J."/>
            <person name="Veneault-Fourrey C."/>
            <person name="Henrissat B."/>
            <person name="Grigoriev I."/>
            <person name="Martin F."/>
            <person name="Perotto S."/>
        </authorList>
    </citation>
    <scope>NUCLEOTIDE SEQUENCE [LARGE SCALE GENOMIC DNA]</scope>
    <source>
        <strain evidence="3 4">E</strain>
    </source>
</reference>
<keyword evidence="2" id="KW-0732">Signal</keyword>
<keyword evidence="1" id="KW-0812">Transmembrane</keyword>
<dbReference type="InterPro" id="IPR051200">
    <property type="entry name" value="Host-pathogen_enzymatic-act"/>
</dbReference>
<evidence type="ECO:0000313" key="4">
    <source>
        <dbReference type="Proteomes" id="UP000235371"/>
    </source>
</evidence>
<organism evidence="3 4">
    <name type="scientific">Hyaloscypha bicolor E</name>
    <dbReference type="NCBI Taxonomy" id="1095630"/>
    <lineage>
        <taxon>Eukaryota</taxon>
        <taxon>Fungi</taxon>
        <taxon>Dikarya</taxon>
        <taxon>Ascomycota</taxon>
        <taxon>Pezizomycotina</taxon>
        <taxon>Leotiomycetes</taxon>
        <taxon>Helotiales</taxon>
        <taxon>Hyaloscyphaceae</taxon>
        <taxon>Hyaloscypha</taxon>
        <taxon>Hyaloscypha bicolor</taxon>
    </lineage>
</organism>
<keyword evidence="1" id="KW-1133">Transmembrane helix</keyword>
<evidence type="ECO:0000313" key="3">
    <source>
        <dbReference type="EMBL" id="PMD64547.1"/>
    </source>
</evidence>
<gene>
    <name evidence="3" type="ORF">K444DRAFT_608907</name>
</gene>
<accession>A0A2J6TNF0</accession>
<evidence type="ECO:0000256" key="2">
    <source>
        <dbReference type="SAM" id="SignalP"/>
    </source>
</evidence>
<dbReference type="Proteomes" id="UP000235371">
    <property type="component" value="Unassembled WGS sequence"/>
</dbReference>
<dbReference type="InParanoid" id="A0A2J6TNF0"/>
<dbReference type="PANTHER" id="PTHR47197:SF3">
    <property type="entry name" value="DIHYDRO-HEME D1 DEHYDROGENASE"/>
    <property type="match status" value="1"/>
</dbReference>
<dbReference type="InterPro" id="IPR015943">
    <property type="entry name" value="WD40/YVTN_repeat-like_dom_sf"/>
</dbReference>
<feature type="chain" id="PRO_5014430752" evidence="2">
    <location>
        <begin position="25"/>
        <end position="412"/>
    </location>
</feature>
<dbReference type="InterPro" id="IPR011044">
    <property type="entry name" value="Quino_amine_DH_bsu"/>
</dbReference>
<dbReference type="RefSeq" id="XP_024741451.1">
    <property type="nucleotide sequence ID" value="XM_024879469.1"/>
</dbReference>
<keyword evidence="1" id="KW-0472">Membrane</keyword>
<protein>
    <submittedName>
        <fullName evidence="3">YVTN repeat-like/Quino protein amine dehydrogenase</fullName>
    </submittedName>
</protein>
<sequence>MKLLCRFLIAIATAIASGANPAQATAEYRLTTILPWISKNSTSVDLGIVVNGTYYLSDRTNAVVHIVDLASSTETGRITGFKGATIINGTVNKPTSGPNGLLYIPGRNELYVGDGDGSVKIVDLSKNTIVDTIPLGISKRADEMTYDANNKLAIVTGPDDDIAILAFISVTDRKIIHKISFDNATNGIEQPVWNPADGLVYVSVPESNVNTGGEIDVIETTNFTTTKILPVTNCSSHGIVFGPSNQLLLGCSQDAILADSVGHTLVVDVTTGKTVETIDGIGGADQVAYNPTLNYYYVAAYQYQVNGSATGAADPKVGIIDAATGTLLQTLKTDNVTAHAVAVDPKTNKMMIPLAGKGIAIYDFVVGTSTTTATATTATATVMTTSAANRLGVCSVSLFSFVVAVFFGAGVA</sequence>
<dbReference type="SUPFAM" id="SSF50969">
    <property type="entry name" value="YVTN repeat-like/Quinoprotein amine dehydrogenase"/>
    <property type="match status" value="1"/>
</dbReference>
<keyword evidence="4" id="KW-1185">Reference proteome</keyword>
<evidence type="ECO:0000256" key="1">
    <source>
        <dbReference type="SAM" id="Phobius"/>
    </source>
</evidence>
<proteinExistence type="predicted"/>
<dbReference type="OrthoDB" id="3592093at2759"/>